<gene>
    <name evidence="2" type="ORF">HMPREF9372_3546</name>
</gene>
<comment type="caution">
    <text evidence="2">The sequence shown here is derived from an EMBL/GenBank/DDBJ whole genome shotgun (WGS) entry which is preliminary data.</text>
</comment>
<protein>
    <submittedName>
        <fullName evidence="2">Prophage Lp1 protein</fullName>
    </submittedName>
</protein>
<dbReference type="Proteomes" id="UP000005316">
    <property type="component" value="Unassembled WGS sequence"/>
</dbReference>
<dbReference type="HOGENOM" id="CLU_219472_0_0_9"/>
<evidence type="ECO:0000313" key="3">
    <source>
        <dbReference type="Proteomes" id="UP000005316"/>
    </source>
</evidence>
<dbReference type="OrthoDB" id="1669102at2"/>
<dbReference type="InterPro" id="IPR036388">
    <property type="entry name" value="WH-like_DNA-bd_sf"/>
</dbReference>
<evidence type="ECO:0000259" key="1">
    <source>
        <dbReference type="Pfam" id="PF07553"/>
    </source>
</evidence>
<evidence type="ECO:0000313" key="2">
    <source>
        <dbReference type="EMBL" id="EGQ20433.1"/>
    </source>
</evidence>
<dbReference type="Pfam" id="PF07553">
    <property type="entry name" value="Lipoprotein_Ltp"/>
    <property type="match status" value="1"/>
</dbReference>
<dbReference type="RefSeq" id="WP_009498237.1">
    <property type="nucleotide sequence ID" value="NZ_GL982998.1"/>
</dbReference>
<dbReference type="AlphaFoldDB" id="F9DXL5"/>
<feature type="domain" description="Putative host cell surface-exposed lipoprotein Ltp-like HTH region" evidence="1">
    <location>
        <begin position="2"/>
        <end position="37"/>
    </location>
</feature>
<sequence length="40" mass="4505">MMAENYLDYDSFSRNGLIDQLKYEGFSGEQATNAVNEIGL</sequence>
<reference evidence="2 3" key="1">
    <citation type="submission" date="2011-04" db="EMBL/GenBank/DDBJ databases">
        <authorList>
            <person name="Muzny D."/>
            <person name="Qin X."/>
            <person name="Deng J."/>
            <person name="Jiang H."/>
            <person name="Liu Y."/>
            <person name="Qu J."/>
            <person name="Song X.-Z."/>
            <person name="Zhang L."/>
            <person name="Thornton R."/>
            <person name="Coyle M."/>
            <person name="Francisco L."/>
            <person name="Jackson L."/>
            <person name="Javaid M."/>
            <person name="Korchina V."/>
            <person name="Kovar C."/>
            <person name="Mata R."/>
            <person name="Mathew T."/>
            <person name="Ngo R."/>
            <person name="Nguyen L."/>
            <person name="Nguyen N."/>
            <person name="Okwuonu G."/>
            <person name="Ongeri F."/>
            <person name="Pham C."/>
            <person name="Simmons D."/>
            <person name="Wilczek-Boney K."/>
            <person name="Hale W."/>
            <person name="Jakkamsetti A."/>
            <person name="Pham P."/>
            <person name="Ruth R."/>
            <person name="San Lucas F."/>
            <person name="Warren J."/>
            <person name="Zhang J."/>
            <person name="Zhao Z."/>
            <person name="Zhou C."/>
            <person name="Zhu D."/>
            <person name="Lee S."/>
            <person name="Bess C."/>
            <person name="Blankenburg K."/>
            <person name="Forbes L."/>
            <person name="Fu Q."/>
            <person name="Gubbala S."/>
            <person name="Hirani K."/>
            <person name="Jayaseelan J.C."/>
            <person name="Lara F."/>
            <person name="Munidasa M."/>
            <person name="Palculict T."/>
            <person name="Patil S."/>
            <person name="Pu L.-L."/>
            <person name="Saada N."/>
            <person name="Tang L."/>
            <person name="Weissenberger G."/>
            <person name="Zhu Y."/>
            <person name="Hemphill L."/>
            <person name="Shang Y."/>
            <person name="Youmans B."/>
            <person name="Ayvaz T."/>
            <person name="Ross M."/>
            <person name="Santibanez J."/>
            <person name="Aqrawi P."/>
            <person name="Gross S."/>
            <person name="Joshi V."/>
            <person name="Fowler G."/>
            <person name="Nazareth L."/>
            <person name="Reid J."/>
            <person name="Worley K."/>
            <person name="Petrosino J."/>
            <person name="Highlander S."/>
            <person name="Gibbs R."/>
        </authorList>
    </citation>
    <scope>NUCLEOTIDE SEQUENCE [LARGE SCALE GENOMIC DNA]</scope>
    <source>
        <strain evidence="2 3">2681</strain>
    </source>
</reference>
<dbReference type="Gene3D" id="1.10.10.10">
    <property type="entry name" value="Winged helix-like DNA-binding domain superfamily/Winged helix DNA-binding domain"/>
    <property type="match status" value="1"/>
</dbReference>
<accession>F9DXL5</accession>
<dbReference type="EMBL" id="AFPZ01000112">
    <property type="protein sequence ID" value="EGQ20433.1"/>
    <property type="molecule type" value="Genomic_DNA"/>
</dbReference>
<dbReference type="InterPro" id="IPR011434">
    <property type="entry name" value="Ltp-like_HTH"/>
</dbReference>
<organism evidence="2 3">
    <name type="scientific">Sporosarcina newyorkensis 2681</name>
    <dbReference type="NCBI Taxonomy" id="1027292"/>
    <lineage>
        <taxon>Bacteria</taxon>
        <taxon>Bacillati</taxon>
        <taxon>Bacillota</taxon>
        <taxon>Bacilli</taxon>
        <taxon>Bacillales</taxon>
        <taxon>Caryophanaceae</taxon>
        <taxon>Sporosarcina</taxon>
    </lineage>
</organism>
<proteinExistence type="predicted"/>
<name>F9DXL5_9BACL</name>